<evidence type="ECO:0000313" key="4">
    <source>
        <dbReference type="EMBL" id="MBE1608061.1"/>
    </source>
</evidence>
<keyword evidence="1 4" id="KW-0808">Transferase</keyword>
<name>A0A927MW90_9ACTN</name>
<feature type="region of interest" description="Disordered" evidence="2">
    <location>
        <begin position="214"/>
        <end position="233"/>
    </location>
</feature>
<dbReference type="InterPro" id="IPR036950">
    <property type="entry name" value="PBP_transglycosylase"/>
</dbReference>
<keyword evidence="4" id="KW-0378">Hydrolase</keyword>
<evidence type="ECO:0000259" key="3">
    <source>
        <dbReference type="Pfam" id="PF00912"/>
    </source>
</evidence>
<dbReference type="PANTHER" id="PTHR32282">
    <property type="entry name" value="BINDING PROTEIN TRANSPEPTIDASE, PUTATIVE-RELATED"/>
    <property type="match status" value="1"/>
</dbReference>
<evidence type="ECO:0000313" key="5">
    <source>
        <dbReference type="Proteomes" id="UP000638648"/>
    </source>
</evidence>
<accession>A0A927MW90</accession>
<dbReference type="GO" id="GO:0016787">
    <property type="term" value="F:hydrolase activity"/>
    <property type="evidence" value="ECO:0007669"/>
    <property type="project" value="UniProtKB-KW"/>
</dbReference>
<proteinExistence type="predicted"/>
<protein>
    <submittedName>
        <fullName evidence="4">Penicillin-binding protein 1A</fullName>
        <ecNumber evidence="4">2.4.1.-</ecNumber>
        <ecNumber evidence="4">3.4.-.-</ecNumber>
    </submittedName>
</protein>
<dbReference type="InterPro" id="IPR050396">
    <property type="entry name" value="Glycosyltr_51/Transpeptidase"/>
</dbReference>
<keyword evidence="4" id="KW-0328">Glycosyltransferase</keyword>
<dbReference type="InterPro" id="IPR001264">
    <property type="entry name" value="Glyco_trans_51"/>
</dbReference>
<dbReference type="Gene3D" id="1.10.3810.10">
    <property type="entry name" value="Biosynthetic peptidoglycan transglycosylase-like"/>
    <property type="match status" value="1"/>
</dbReference>
<keyword evidence="5" id="KW-1185">Reference proteome</keyword>
<dbReference type="GO" id="GO:0008955">
    <property type="term" value="F:peptidoglycan glycosyltransferase activity"/>
    <property type="evidence" value="ECO:0007669"/>
    <property type="project" value="TreeGrafter"/>
</dbReference>
<dbReference type="EMBL" id="JADBEM010000001">
    <property type="protein sequence ID" value="MBE1608061.1"/>
    <property type="molecule type" value="Genomic_DNA"/>
</dbReference>
<dbReference type="EC" id="2.4.1.-" evidence="4"/>
<evidence type="ECO:0000256" key="1">
    <source>
        <dbReference type="ARBA" id="ARBA00022679"/>
    </source>
</evidence>
<dbReference type="PANTHER" id="PTHR32282:SF33">
    <property type="entry name" value="PEPTIDOGLYCAN GLYCOSYLTRANSFERASE"/>
    <property type="match status" value="1"/>
</dbReference>
<dbReference type="Pfam" id="PF00912">
    <property type="entry name" value="Transgly"/>
    <property type="match status" value="1"/>
</dbReference>
<comment type="caution">
    <text evidence="4">The sequence shown here is derived from an EMBL/GenBank/DDBJ whole genome shotgun (WGS) entry which is preliminary data.</text>
</comment>
<dbReference type="EC" id="3.4.-.-" evidence="4"/>
<reference evidence="4" key="1">
    <citation type="submission" date="2020-10" db="EMBL/GenBank/DDBJ databases">
        <title>Sequencing the genomes of 1000 actinobacteria strains.</title>
        <authorList>
            <person name="Klenk H.-P."/>
        </authorList>
    </citation>
    <scope>NUCLEOTIDE SEQUENCE</scope>
    <source>
        <strain evidence="4">DSM 45354</strain>
    </source>
</reference>
<dbReference type="Proteomes" id="UP000638648">
    <property type="component" value="Unassembled WGS sequence"/>
</dbReference>
<dbReference type="InterPro" id="IPR023346">
    <property type="entry name" value="Lysozyme-like_dom_sf"/>
</dbReference>
<feature type="domain" description="Glycosyl transferase family 51" evidence="3">
    <location>
        <begin position="36"/>
        <end position="195"/>
    </location>
</feature>
<dbReference type="RefSeq" id="WP_192751912.1">
    <property type="nucleotide sequence ID" value="NZ_BAABJL010000177.1"/>
</dbReference>
<dbReference type="AlphaFoldDB" id="A0A927MW90"/>
<organism evidence="4 5">
    <name type="scientific">Actinopolymorpha pittospori</name>
    <dbReference type="NCBI Taxonomy" id="648752"/>
    <lineage>
        <taxon>Bacteria</taxon>
        <taxon>Bacillati</taxon>
        <taxon>Actinomycetota</taxon>
        <taxon>Actinomycetes</taxon>
        <taxon>Propionibacteriales</taxon>
        <taxon>Actinopolymorphaceae</taxon>
        <taxon>Actinopolymorpha</taxon>
    </lineage>
</organism>
<evidence type="ECO:0000256" key="2">
    <source>
        <dbReference type="SAM" id="MobiDB-lite"/>
    </source>
</evidence>
<sequence length="233" mass="24171">MAVAVAVGVMWVTTPGVGDAAQRAAELDRTHGVLGPTTPVPSRFAAALIATENSRFYSDLGIDPVAIVRSGISVMKGRGEMGGATLEQQLVKQLYYSGQSAGVGRKAAQAALAIKLDASYSKRQILQMYAAVAYFGHGYWGLDAASRGYFGRAPGQLSWGQAALLAGLLQAPSAYDPLQHPELARARQRHVLARLVATGQLTVETAAIAASTSPESAGVGAPGIHQPGYLPSG</sequence>
<gene>
    <name evidence="4" type="ORF">HEB94_004909</name>
</gene>
<dbReference type="SUPFAM" id="SSF53955">
    <property type="entry name" value="Lysozyme-like"/>
    <property type="match status" value="1"/>
</dbReference>